<protein>
    <recommendedName>
        <fullName evidence="4">AA1-like domain-containing protein</fullName>
    </recommendedName>
</protein>
<dbReference type="Proteomes" id="UP000799436">
    <property type="component" value="Unassembled WGS sequence"/>
</dbReference>
<proteinExistence type="predicted"/>
<dbReference type="EMBL" id="ML995834">
    <property type="protein sequence ID" value="KAF2769343.1"/>
    <property type="molecule type" value="Genomic_DNA"/>
</dbReference>
<evidence type="ECO:0000313" key="3">
    <source>
        <dbReference type="Proteomes" id="UP000799436"/>
    </source>
</evidence>
<keyword evidence="1" id="KW-0732">Signal</keyword>
<dbReference type="OrthoDB" id="5395704at2759"/>
<accession>A0A6G1L8T4</accession>
<organism evidence="2 3">
    <name type="scientific">Teratosphaeria nubilosa</name>
    <dbReference type="NCBI Taxonomy" id="161662"/>
    <lineage>
        <taxon>Eukaryota</taxon>
        <taxon>Fungi</taxon>
        <taxon>Dikarya</taxon>
        <taxon>Ascomycota</taxon>
        <taxon>Pezizomycotina</taxon>
        <taxon>Dothideomycetes</taxon>
        <taxon>Dothideomycetidae</taxon>
        <taxon>Mycosphaerellales</taxon>
        <taxon>Teratosphaeriaceae</taxon>
        <taxon>Teratosphaeria</taxon>
    </lineage>
</organism>
<evidence type="ECO:0000313" key="2">
    <source>
        <dbReference type="EMBL" id="KAF2769343.1"/>
    </source>
</evidence>
<evidence type="ECO:0000256" key="1">
    <source>
        <dbReference type="SAM" id="SignalP"/>
    </source>
</evidence>
<sequence>MRTSLFSTALAGLTPFGAAGDTFPPFEIARTWLVEMANGNTTLLFTVHDPSKLTNATQECLGSWKTDSSDYPSSVYQPCSGNGAFAWRLDSFTGSNDFVIGLEHSFEDDEMGPYPYDYVDNYGSATFNSSNLYCENFDGNVTCGQVPGRFVKAPITRTAAK</sequence>
<dbReference type="AlphaFoldDB" id="A0A6G1L8T4"/>
<name>A0A6G1L8T4_9PEZI</name>
<gene>
    <name evidence="2" type="ORF">EJ03DRAFT_94585</name>
</gene>
<keyword evidence="3" id="KW-1185">Reference proteome</keyword>
<feature type="chain" id="PRO_5026127729" description="AA1-like domain-containing protein" evidence="1">
    <location>
        <begin position="20"/>
        <end position="161"/>
    </location>
</feature>
<reference evidence="2" key="1">
    <citation type="journal article" date="2020" name="Stud. Mycol.">
        <title>101 Dothideomycetes genomes: a test case for predicting lifestyles and emergence of pathogens.</title>
        <authorList>
            <person name="Haridas S."/>
            <person name="Albert R."/>
            <person name="Binder M."/>
            <person name="Bloem J."/>
            <person name="Labutti K."/>
            <person name="Salamov A."/>
            <person name="Andreopoulos B."/>
            <person name="Baker S."/>
            <person name="Barry K."/>
            <person name="Bills G."/>
            <person name="Bluhm B."/>
            <person name="Cannon C."/>
            <person name="Castanera R."/>
            <person name="Culley D."/>
            <person name="Daum C."/>
            <person name="Ezra D."/>
            <person name="Gonzalez J."/>
            <person name="Henrissat B."/>
            <person name="Kuo A."/>
            <person name="Liang C."/>
            <person name="Lipzen A."/>
            <person name="Lutzoni F."/>
            <person name="Magnuson J."/>
            <person name="Mondo S."/>
            <person name="Nolan M."/>
            <person name="Ohm R."/>
            <person name="Pangilinan J."/>
            <person name="Park H.-J."/>
            <person name="Ramirez L."/>
            <person name="Alfaro M."/>
            <person name="Sun H."/>
            <person name="Tritt A."/>
            <person name="Yoshinaga Y."/>
            <person name="Zwiers L.-H."/>
            <person name="Turgeon B."/>
            <person name="Goodwin S."/>
            <person name="Spatafora J."/>
            <person name="Crous P."/>
            <person name="Grigoriev I."/>
        </authorList>
    </citation>
    <scope>NUCLEOTIDE SEQUENCE</scope>
    <source>
        <strain evidence="2">CBS 116005</strain>
    </source>
</reference>
<feature type="signal peptide" evidence="1">
    <location>
        <begin position="1"/>
        <end position="19"/>
    </location>
</feature>
<evidence type="ECO:0008006" key="4">
    <source>
        <dbReference type="Google" id="ProtNLM"/>
    </source>
</evidence>